<protein>
    <recommendedName>
        <fullName evidence="2">RNase H type-1 domain-containing protein</fullName>
    </recommendedName>
</protein>
<accession>A0AAP0EC45</accession>
<gene>
    <name evidence="3" type="ORF">Scep_027930</name>
</gene>
<evidence type="ECO:0000259" key="2">
    <source>
        <dbReference type="Pfam" id="PF13456"/>
    </source>
</evidence>
<dbReference type="GO" id="GO:0003676">
    <property type="term" value="F:nucleic acid binding"/>
    <property type="evidence" value="ECO:0007669"/>
    <property type="project" value="InterPro"/>
</dbReference>
<proteinExistence type="predicted"/>
<dbReference type="InterPro" id="IPR002156">
    <property type="entry name" value="RNaseH_domain"/>
</dbReference>
<dbReference type="CDD" id="cd06222">
    <property type="entry name" value="RNase_H_like"/>
    <property type="match status" value="1"/>
</dbReference>
<keyword evidence="4" id="KW-1185">Reference proteome</keyword>
<reference evidence="3 4" key="1">
    <citation type="submission" date="2024-01" db="EMBL/GenBank/DDBJ databases">
        <title>Genome assemblies of Stephania.</title>
        <authorList>
            <person name="Yang L."/>
        </authorList>
    </citation>
    <scope>NUCLEOTIDE SEQUENCE [LARGE SCALE GENOMIC DNA]</scope>
    <source>
        <strain evidence="3">JXDWG</strain>
        <tissue evidence="3">Leaf</tissue>
    </source>
</reference>
<sequence>MSSKCQWYYLHASQKVKPFVVISLSLSPVEPRPQGVSQPDNVVISRHVSALSSRDKHRHLDIVWPRHQSAKEVLSWIKERNIQKVTVESDCLQVVQAVKWKKELASKLGIFVSDCIFLSNTLTNVEVEYVRRFANLVAHTLAQARGSMLVTQVERSKGLFFMSFSAVLGASSRVSLLEKGSIADCKSKEMGLLALKEDILLGTVGATKSVEVVDLGGDSDLKSQFVENNGPTFNHTSVKREVSEIMVPEVPDVLEAQAAAAKACPTKCSRIKKLKQSKEAAEPGTVDVDWKSAPQPSQPIGSRSSRPPCNDFLDLAIGLVYGIPILETLDHCFVVKLKDHMSHPEAESGADGLHILRMLHFYIIHGFTSRQVHNALAKFLALSRTTLEFCIILQMECFRLVWRATLPLLERFITTVGSLYDWDRMVMMSDYLSWNWTIVLLDGSITHSAILSEFELVNWAKEVGLLRDKWAPPRRAGLLRDLQAKNTPSVSSHQYMPGQHPRNIYWNTNEYK</sequence>
<dbReference type="Pfam" id="PF13456">
    <property type="entry name" value="RVT_3"/>
    <property type="match status" value="1"/>
</dbReference>
<dbReference type="PANTHER" id="PTHR47723:SF19">
    <property type="entry name" value="POLYNUCLEOTIDYL TRANSFERASE, RIBONUCLEASE H-LIKE SUPERFAMILY PROTEIN"/>
    <property type="match status" value="1"/>
</dbReference>
<dbReference type="InterPro" id="IPR044730">
    <property type="entry name" value="RNase_H-like_dom_plant"/>
</dbReference>
<organism evidence="3 4">
    <name type="scientific">Stephania cephalantha</name>
    <dbReference type="NCBI Taxonomy" id="152367"/>
    <lineage>
        <taxon>Eukaryota</taxon>
        <taxon>Viridiplantae</taxon>
        <taxon>Streptophyta</taxon>
        <taxon>Embryophyta</taxon>
        <taxon>Tracheophyta</taxon>
        <taxon>Spermatophyta</taxon>
        <taxon>Magnoliopsida</taxon>
        <taxon>Ranunculales</taxon>
        <taxon>Menispermaceae</taxon>
        <taxon>Menispermoideae</taxon>
        <taxon>Cissampelideae</taxon>
        <taxon>Stephania</taxon>
    </lineage>
</organism>
<dbReference type="PANTHER" id="PTHR47723">
    <property type="entry name" value="OS05G0353850 PROTEIN"/>
    <property type="match status" value="1"/>
</dbReference>
<dbReference type="Proteomes" id="UP001419268">
    <property type="component" value="Unassembled WGS sequence"/>
</dbReference>
<evidence type="ECO:0000256" key="1">
    <source>
        <dbReference type="SAM" id="MobiDB-lite"/>
    </source>
</evidence>
<evidence type="ECO:0000313" key="4">
    <source>
        <dbReference type="Proteomes" id="UP001419268"/>
    </source>
</evidence>
<dbReference type="EMBL" id="JBBNAG010000012">
    <property type="protein sequence ID" value="KAK9088848.1"/>
    <property type="molecule type" value="Genomic_DNA"/>
</dbReference>
<feature type="compositionally biased region" description="Polar residues" evidence="1">
    <location>
        <begin position="294"/>
        <end position="305"/>
    </location>
</feature>
<feature type="region of interest" description="Disordered" evidence="1">
    <location>
        <begin position="283"/>
        <end position="305"/>
    </location>
</feature>
<feature type="domain" description="RNase H type-1" evidence="2">
    <location>
        <begin position="75"/>
        <end position="143"/>
    </location>
</feature>
<dbReference type="GO" id="GO:0004523">
    <property type="term" value="F:RNA-DNA hybrid ribonuclease activity"/>
    <property type="evidence" value="ECO:0007669"/>
    <property type="project" value="InterPro"/>
</dbReference>
<comment type="caution">
    <text evidence="3">The sequence shown here is derived from an EMBL/GenBank/DDBJ whole genome shotgun (WGS) entry which is preliminary data.</text>
</comment>
<name>A0AAP0EC45_9MAGN</name>
<dbReference type="AlphaFoldDB" id="A0AAP0EC45"/>
<dbReference type="InterPro" id="IPR053151">
    <property type="entry name" value="RNase_H-like"/>
</dbReference>
<evidence type="ECO:0000313" key="3">
    <source>
        <dbReference type="EMBL" id="KAK9088848.1"/>
    </source>
</evidence>